<reference evidence="1" key="1">
    <citation type="submission" date="2020-05" db="EMBL/GenBank/DDBJ databases">
        <authorList>
            <person name="Chiriac C."/>
            <person name="Salcher M."/>
            <person name="Ghai R."/>
            <person name="Kavagutti S V."/>
        </authorList>
    </citation>
    <scope>NUCLEOTIDE SEQUENCE</scope>
</reference>
<evidence type="ECO:0000313" key="2">
    <source>
        <dbReference type="EMBL" id="CAB4919223.1"/>
    </source>
</evidence>
<name>A0A6J6V9Q7_9ZZZZ</name>
<protein>
    <submittedName>
        <fullName evidence="1">Unannotated protein</fullName>
    </submittedName>
</protein>
<proteinExistence type="predicted"/>
<organism evidence="1">
    <name type="scientific">freshwater metagenome</name>
    <dbReference type="NCBI Taxonomy" id="449393"/>
    <lineage>
        <taxon>unclassified sequences</taxon>
        <taxon>metagenomes</taxon>
        <taxon>ecological metagenomes</taxon>
    </lineage>
</organism>
<sequence length="142" mass="14634">MKSSRLIGLLLGVLVISTGCSTTYDRTAGTTVAPINASTTTLPTGTVEELLPRLVEAMTGLSSLIGPNQSGHTASGKADLLALINALWNAAETELITVDPVAAESLGRLVDLSNTAVTANRPADADKAARFAGQVVDNFLNK</sequence>
<dbReference type="EMBL" id="CAFBMF010000246">
    <property type="protein sequence ID" value="CAB4919223.1"/>
    <property type="molecule type" value="Genomic_DNA"/>
</dbReference>
<gene>
    <name evidence="1" type="ORF">UFOPK2880_00622</name>
    <name evidence="2" type="ORF">UFOPK3494_01974</name>
</gene>
<accession>A0A6J6V9Q7</accession>
<dbReference type="PROSITE" id="PS51257">
    <property type="entry name" value="PROKAR_LIPOPROTEIN"/>
    <property type="match status" value="1"/>
</dbReference>
<dbReference type="AlphaFoldDB" id="A0A6J6V9Q7"/>
<evidence type="ECO:0000313" key="1">
    <source>
        <dbReference type="EMBL" id="CAB4767623.1"/>
    </source>
</evidence>
<dbReference type="EMBL" id="CAEZZP010000027">
    <property type="protein sequence ID" value="CAB4767623.1"/>
    <property type="molecule type" value="Genomic_DNA"/>
</dbReference>